<reference evidence="3 4" key="1">
    <citation type="journal article" date="2016" name="Proc. Natl. Acad. Sci. U.S.A.">
        <title>Comparative genomics of biotechnologically important yeasts.</title>
        <authorList>
            <person name="Riley R."/>
            <person name="Haridas S."/>
            <person name="Wolfe K.H."/>
            <person name="Lopes M.R."/>
            <person name="Hittinger C.T."/>
            <person name="Goeker M."/>
            <person name="Salamov A.A."/>
            <person name="Wisecaver J.H."/>
            <person name="Long T.M."/>
            <person name="Calvey C.H."/>
            <person name="Aerts A.L."/>
            <person name="Barry K.W."/>
            <person name="Choi C."/>
            <person name="Clum A."/>
            <person name="Coughlan A.Y."/>
            <person name="Deshpande S."/>
            <person name="Douglass A.P."/>
            <person name="Hanson S.J."/>
            <person name="Klenk H.-P."/>
            <person name="LaButti K.M."/>
            <person name="Lapidus A."/>
            <person name="Lindquist E.A."/>
            <person name="Lipzen A.M."/>
            <person name="Meier-Kolthoff J.P."/>
            <person name="Ohm R.A."/>
            <person name="Otillar R.P."/>
            <person name="Pangilinan J.L."/>
            <person name="Peng Y."/>
            <person name="Rokas A."/>
            <person name="Rosa C.A."/>
            <person name="Scheuner C."/>
            <person name="Sibirny A.A."/>
            <person name="Slot J.C."/>
            <person name="Stielow J.B."/>
            <person name="Sun H."/>
            <person name="Kurtzman C.P."/>
            <person name="Blackwell M."/>
            <person name="Grigoriev I.V."/>
            <person name="Jeffries T.W."/>
        </authorList>
    </citation>
    <scope>NUCLEOTIDE SEQUENCE [LARGE SCALE GENOMIC DNA]</scope>
    <source>
        <strain evidence="4">ATCC 18201 / CBS 1600 / BCRC 20928 / JCM 3617 / NBRC 0987 / NRRL Y-1542</strain>
    </source>
</reference>
<dbReference type="PANTHER" id="PTHR17630">
    <property type="entry name" value="DIENELACTONE HYDROLASE"/>
    <property type="match status" value="1"/>
</dbReference>
<keyword evidence="4" id="KW-1185">Reference proteome</keyword>
<dbReference type="GO" id="GO:0016787">
    <property type="term" value="F:hydrolase activity"/>
    <property type="evidence" value="ECO:0007669"/>
    <property type="project" value="InterPro"/>
</dbReference>
<dbReference type="AlphaFoldDB" id="A0A1E4S0R9"/>
<evidence type="ECO:0000313" key="4">
    <source>
        <dbReference type="Proteomes" id="UP000094389"/>
    </source>
</evidence>
<dbReference type="EMBL" id="KV453932">
    <property type="protein sequence ID" value="ODV73071.1"/>
    <property type="molecule type" value="Genomic_DNA"/>
</dbReference>
<evidence type="ECO:0000313" key="3">
    <source>
        <dbReference type="EMBL" id="ODV73071.1"/>
    </source>
</evidence>
<dbReference type="Pfam" id="PF01738">
    <property type="entry name" value="DLH"/>
    <property type="match status" value="1"/>
</dbReference>
<dbReference type="Proteomes" id="UP000094389">
    <property type="component" value="Unassembled WGS sequence"/>
</dbReference>
<dbReference type="InterPro" id="IPR029058">
    <property type="entry name" value="AB_hydrolase_fold"/>
</dbReference>
<name>A0A1E4S0R9_CYBJN</name>
<sequence length="377" mass="42212">MEPDKDLEVPQSAYPRMFREFDSSFQNIDDVEGDISLRVDAVGHGQYDGEGLDAEDDSSFDDMLDPSAARRGSVFGDDTPVNGSSTQMFKEVPSPRPRGYEFRLKSSKCNVYLTYPSNSVEIDTYGRVEYELKTKENSMVVILPNSKGLSVNNKKLADAYAIRTGCVTAVVDIYFDDPLNLETPAEDAHDSSFISKVKSLTVGVAVNVKLNYWLQCHNVFGAYNDGKFQTTSNWLKLQGCIDELLTTLKTQNAILIGFSYGANAVARIAIESEDPRIKATAIVHPIFMPQEVCETIKIPTLFIVGREDSFYSLHDLEKFEKDLASKKDKKAFKFVQLKFHNDTPHGFAIAGDYSPMKIGDLPSRTCEQITSWVLRRI</sequence>
<organism evidence="3 4">
    <name type="scientific">Cyberlindnera jadinii (strain ATCC 18201 / CBS 1600 / BCRC 20928 / JCM 3617 / NBRC 0987 / NRRL Y-1542)</name>
    <name type="common">Torula yeast</name>
    <name type="synonym">Candida utilis</name>
    <dbReference type="NCBI Taxonomy" id="983966"/>
    <lineage>
        <taxon>Eukaryota</taxon>
        <taxon>Fungi</taxon>
        <taxon>Dikarya</taxon>
        <taxon>Ascomycota</taxon>
        <taxon>Saccharomycotina</taxon>
        <taxon>Saccharomycetes</taxon>
        <taxon>Phaffomycetales</taxon>
        <taxon>Phaffomycetaceae</taxon>
        <taxon>Cyberlindnera</taxon>
    </lineage>
</organism>
<gene>
    <name evidence="3" type="ORF">CYBJADRAFT_173583</name>
</gene>
<evidence type="ECO:0000259" key="2">
    <source>
        <dbReference type="Pfam" id="PF01738"/>
    </source>
</evidence>
<dbReference type="RefSeq" id="XP_020070110.1">
    <property type="nucleotide sequence ID" value="XM_020216481.1"/>
</dbReference>
<dbReference type="Gene3D" id="3.40.50.1820">
    <property type="entry name" value="alpha/beta hydrolase"/>
    <property type="match status" value="1"/>
</dbReference>
<evidence type="ECO:0000256" key="1">
    <source>
        <dbReference type="SAM" id="MobiDB-lite"/>
    </source>
</evidence>
<feature type="domain" description="Dienelactone hydrolase" evidence="2">
    <location>
        <begin position="137"/>
        <end position="350"/>
    </location>
</feature>
<dbReference type="STRING" id="983966.A0A1E4S0R9"/>
<dbReference type="OrthoDB" id="1393670at2759"/>
<accession>A0A1E4S0R9</accession>
<protein>
    <recommendedName>
        <fullName evidence="2">Dienelactone hydrolase domain-containing protein</fullName>
    </recommendedName>
</protein>
<dbReference type="GeneID" id="30990877"/>
<dbReference type="InterPro" id="IPR002925">
    <property type="entry name" value="Dienelactn_hydro"/>
</dbReference>
<dbReference type="PANTHER" id="PTHR17630:SF44">
    <property type="entry name" value="PROTEIN AIM2"/>
    <property type="match status" value="1"/>
</dbReference>
<feature type="region of interest" description="Disordered" evidence="1">
    <location>
        <begin position="71"/>
        <end position="94"/>
    </location>
</feature>
<proteinExistence type="predicted"/>
<dbReference type="SUPFAM" id="SSF53474">
    <property type="entry name" value="alpha/beta-Hydrolases"/>
    <property type="match status" value="1"/>
</dbReference>
<dbReference type="OMA" id="DIYFDDP"/>